<sequence length="552" mass="62109">MKVFQRKWLLMFIFVFALTGLLSACQTNRGNEGDGGTFTFSSFSDIVSINPLFMQDTASSDAAHWLLAKLYDLNREGLVVAEPWSIAAEEPIISDDGLTYTVKLKDYAKWSDGTPITADDIIFTIETAMNPDTGSPMIAQFDKIESMKKIDEHTVEIKLSTTYAPFIYSLVFEPAPAHILKDIPVKELKAHSYGSDPEITVTSGPWLWKEWTQGQQLVFERNPDYWGEVKPKIATVIYKIYADQNTEVQALLKGDVDLVSAIPVTSNDAVKGNPDITLILEPGPSYEFISFNFDESNFPNGFNPFATQKSRQAIAYAIDRQGMIDNVLKGTGVPMNTPFLPGSWADPGNRATVYEYNPEKAKQLLAEDGWVLNEATGILEKDGHPFTFELQYNTGNSRREQVAQVIQNNLADVGIDVKPRGIDFAAWVEQNLTPGKYQAVLLGWSLSNPDPDSESIFSSKYFPPDGQNMGWYKNEELDQLWVEGYSTTDINERKEVYAKIGEIISQDLPYVFMYRYGNAIGIGPRVHYEEEDAPEPSLQTGYFFHSIKWWVE</sequence>
<dbReference type="RefSeq" id="WP_200966406.1">
    <property type="nucleotide sequence ID" value="NZ_BMAQ01000012.1"/>
</dbReference>
<dbReference type="InterPro" id="IPR039424">
    <property type="entry name" value="SBP_5"/>
</dbReference>
<dbReference type="Proteomes" id="UP000654993">
    <property type="component" value="Unassembled WGS sequence"/>
</dbReference>
<dbReference type="SUPFAM" id="SSF53850">
    <property type="entry name" value="Periplasmic binding protein-like II"/>
    <property type="match status" value="1"/>
</dbReference>
<evidence type="ECO:0000256" key="2">
    <source>
        <dbReference type="ARBA" id="ARBA00022448"/>
    </source>
</evidence>
<evidence type="ECO:0000256" key="3">
    <source>
        <dbReference type="ARBA" id="ARBA00022729"/>
    </source>
</evidence>
<dbReference type="Pfam" id="PF00496">
    <property type="entry name" value="SBP_bac_5"/>
    <property type="match status" value="1"/>
</dbReference>
<dbReference type="EMBL" id="BMAQ01000012">
    <property type="protein sequence ID" value="GFR38139.1"/>
    <property type="molecule type" value="Genomic_DNA"/>
</dbReference>
<dbReference type="PROSITE" id="PS51257">
    <property type="entry name" value="PROKAR_LIPOPROTEIN"/>
    <property type="match status" value="1"/>
</dbReference>
<evidence type="ECO:0000313" key="6">
    <source>
        <dbReference type="Proteomes" id="UP000654993"/>
    </source>
</evidence>
<dbReference type="PIRSF" id="PIRSF002741">
    <property type="entry name" value="MppA"/>
    <property type="match status" value="1"/>
</dbReference>
<gene>
    <name evidence="5" type="ORF">PRECH8_14350</name>
</gene>
<protein>
    <submittedName>
        <fullName evidence="5">Peptide-binding protein</fullName>
    </submittedName>
</protein>
<keyword evidence="6" id="KW-1185">Reference proteome</keyword>
<reference evidence="5" key="1">
    <citation type="submission" date="2020-08" db="EMBL/GenBank/DDBJ databases">
        <authorList>
            <person name="Uke A."/>
            <person name="Chhe C."/>
            <person name="Baramee S."/>
            <person name="Kosugi A."/>
        </authorList>
    </citation>
    <scope>NUCLEOTIDE SEQUENCE</scope>
    <source>
        <strain evidence="5">DA-C8</strain>
    </source>
</reference>
<dbReference type="CDD" id="cd08514">
    <property type="entry name" value="PBP2_AppA_like"/>
    <property type="match status" value="1"/>
</dbReference>
<reference evidence="5" key="2">
    <citation type="journal article" date="2021" name="Data Brief">
        <title>Draft genome sequence data of the facultative, thermophilic, xylanolytic bacterium Paenibacillus sp. strain DA-C8.</title>
        <authorList>
            <person name="Chhe C."/>
            <person name="Uke A."/>
            <person name="Baramee S."/>
            <person name="Ungkulpasvich U."/>
            <person name="Tachaapaikoon C."/>
            <person name="Pason P."/>
            <person name="Waeonukul R."/>
            <person name="Ratanakhanokchai K."/>
            <person name="Kosugi A."/>
        </authorList>
    </citation>
    <scope>NUCLEOTIDE SEQUENCE</scope>
    <source>
        <strain evidence="5">DA-C8</strain>
    </source>
</reference>
<dbReference type="GO" id="GO:0043190">
    <property type="term" value="C:ATP-binding cassette (ABC) transporter complex"/>
    <property type="evidence" value="ECO:0007669"/>
    <property type="project" value="InterPro"/>
</dbReference>
<name>A0A916QFU8_9BACL</name>
<dbReference type="GO" id="GO:0015833">
    <property type="term" value="P:peptide transport"/>
    <property type="evidence" value="ECO:0007669"/>
    <property type="project" value="TreeGrafter"/>
</dbReference>
<dbReference type="AlphaFoldDB" id="A0A916QFU8"/>
<keyword evidence="3" id="KW-0732">Signal</keyword>
<dbReference type="InterPro" id="IPR030678">
    <property type="entry name" value="Peptide/Ni-bd"/>
</dbReference>
<accession>A0A916QFU8</accession>
<keyword evidence="2" id="KW-0813">Transport</keyword>
<dbReference type="Gene3D" id="3.90.76.10">
    <property type="entry name" value="Dipeptide-binding Protein, Domain 1"/>
    <property type="match status" value="1"/>
</dbReference>
<dbReference type="GO" id="GO:1904680">
    <property type="term" value="F:peptide transmembrane transporter activity"/>
    <property type="evidence" value="ECO:0007669"/>
    <property type="project" value="TreeGrafter"/>
</dbReference>
<proteinExistence type="inferred from homology"/>
<dbReference type="Gene3D" id="3.10.105.10">
    <property type="entry name" value="Dipeptide-binding Protein, Domain 3"/>
    <property type="match status" value="1"/>
</dbReference>
<dbReference type="GO" id="GO:0042597">
    <property type="term" value="C:periplasmic space"/>
    <property type="evidence" value="ECO:0007669"/>
    <property type="project" value="UniProtKB-ARBA"/>
</dbReference>
<feature type="domain" description="Solute-binding protein family 5" evidence="4">
    <location>
        <begin position="88"/>
        <end position="453"/>
    </location>
</feature>
<dbReference type="PANTHER" id="PTHR30290">
    <property type="entry name" value="PERIPLASMIC BINDING COMPONENT OF ABC TRANSPORTER"/>
    <property type="match status" value="1"/>
</dbReference>
<comment type="caution">
    <text evidence="5">The sequence shown here is derived from an EMBL/GenBank/DDBJ whole genome shotgun (WGS) entry which is preliminary data.</text>
</comment>
<evidence type="ECO:0000259" key="4">
    <source>
        <dbReference type="Pfam" id="PF00496"/>
    </source>
</evidence>
<dbReference type="Gene3D" id="3.40.190.10">
    <property type="entry name" value="Periplasmic binding protein-like II"/>
    <property type="match status" value="1"/>
</dbReference>
<dbReference type="PANTHER" id="PTHR30290:SF9">
    <property type="entry name" value="OLIGOPEPTIDE-BINDING PROTEIN APPA"/>
    <property type="match status" value="1"/>
</dbReference>
<evidence type="ECO:0000256" key="1">
    <source>
        <dbReference type="ARBA" id="ARBA00005695"/>
    </source>
</evidence>
<evidence type="ECO:0000313" key="5">
    <source>
        <dbReference type="EMBL" id="GFR38139.1"/>
    </source>
</evidence>
<dbReference type="InterPro" id="IPR000914">
    <property type="entry name" value="SBP_5_dom"/>
</dbReference>
<organism evidence="5 6">
    <name type="scientific">Insulibacter thermoxylanivorax</name>
    <dbReference type="NCBI Taxonomy" id="2749268"/>
    <lineage>
        <taxon>Bacteria</taxon>
        <taxon>Bacillati</taxon>
        <taxon>Bacillota</taxon>
        <taxon>Bacilli</taxon>
        <taxon>Bacillales</taxon>
        <taxon>Paenibacillaceae</taxon>
        <taxon>Insulibacter</taxon>
    </lineage>
</organism>
<comment type="similarity">
    <text evidence="1">Belongs to the bacterial solute-binding protein 5 family.</text>
</comment>